<sequence length="355" mass="38050">MPNNFAPNFTATGIGSLPHSDPVKAVAKVQGELKEMPYWPQLSKLGPLEDMNLQFASALRPLVEAATETRELKAHPGISREEALAGFYERLFGAELNDFVLHEEEAKGLYLFMDQIRAAGSENFPWLKGHVTGPLTLSASVMGRDEKSILYDDEMAEAVARGLGAAAAAQADLLGELERPLMVFIDEPFLSGFGSAFTPISREKVIELLGYTLEEARTRAAKTPVMGVHCCGNTDWGMLIEAGFDVINLDSAGYGENLLLYPEAVKGLLEKGGAVAWGAVPTAEFRGDETGEGLWAHLKGLLEGLEAKGIAKEVLASQALVTPACGMGSLNEEKAARILELTAEVSRLARAGYAA</sequence>
<evidence type="ECO:0000313" key="2">
    <source>
        <dbReference type="Proteomes" id="UP000032233"/>
    </source>
</evidence>
<comment type="caution">
    <text evidence="1">The sequence shown here is derived from an EMBL/GenBank/DDBJ whole genome shotgun (WGS) entry which is preliminary data.</text>
</comment>
<keyword evidence="2" id="KW-1185">Reference proteome</keyword>
<dbReference type="AlphaFoldDB" id="A0A0D2JS27"/>
<dbReference type="Proteomes" id="UP000032233">
    <property type="component" value="Unassembled WGS sequence"/>
</dbReference>
<gene>
    <name evidence="1" type="ORF">X474_20600</name>
</gene>
<reference evidence="1 2" key="1">
    <citation type="submission" date="2013-11" db="EMBL/GenBank/DDBJ databases">
        <title>Metagenomic analysis of a methanogenic consortium involved in long chain n-alkane degradation.</title>
        <authorList>
            <person name="Davidova I.A."/>
            <person name="Callaghan A.V."/>
            <person name="Wawrik B."/>
            <person name="Pruitt S."/>
            <person name="Marks C."/>
            <person name="Duncan K.E."/>
            <person name="Suflita J.M."/>
        </authorList>
    </citation>
    <scope>NUCLEOTIDE SEQUENCE [LARGE SCALE GENOMIC DNA]</scope>
    <source>
        <strain evidence="1 2">SPR</strain>
    </source>
</reference>
<dbReference type="OrthoDB" id="144815at2"/>
<proteinExistence type="predicted"/>
<dbReference type="RefSeq" id="WP_044350985.1">
    <property type="nucleotide sequence ID" value="NZ_AZAC01000034.1"/>
</dbReference>
<protein>
    <submittedName>
        <fullName evidence="1">Uncharacterized protein</fullName>
    </submittedName>
</protein>
<dbReference type="PATRIC" id="fig|1429043.3.peg.4363"/>
<organism evidence="1 2">
    <name type="scientific">Dethiosulfatarculus sandiegensis</name>
    <dbReference type="NCBI Taxonomy" id="1429043"/>
    <lineage>
        <taxon>Bacteria</taxon>
        <taxon>Pseudomonadati</taxon>
        <taxon>Thermodesulfobacteriota</taxon>
        <taxon>Desulfarculia</taxon>
        <taxon>Desulfarculales</taxon>
        <taxon>Desulfarculaceae</taxon>
        <taxon>Dethiosulfatarculus</taxon>
    </lineage>
</organism>
<dbReference type="Gene3D" id="3.20.20.210">
    <property type="match status" value="1"/>
</dbReference>
<name>A0A0D2JS27_9BACT</name>
<dbReference type="STRING" id="1429043.X474_20600"/>
<dbReference type="SUPFAM" id="SSF51726">
    <property type="entry name" value="UROD/MetE-like"/>
    <property type="match status" value="1"/>
</dbReference>
<dbReference type="InterPro" id="IPR038071">
    <property type="entry name" value="UROD/MetE-like_sf"/>
</dbReference>
<accession>A0A0D2JS27</accession>
<dbReference type="EMBL" id="AZAC01000034">
    <property type="protein sequence ID" value="KIX12320.1"/>
    <property type="molecule type" value="Genomic_DNA"/>
</dbReference>
<evidence type="ECO:0000313" key="1">
    <source>
        <dbReference type="EMBL" id="KIX12320.1"/>
    </source>
</evidence>
<dbReference type="InParanoid" id="A0A0D2JS27"/>